<gene>
    <name evidence="1" type="ORF">ABZZ21_23310</name>
</gene>
<keyword evidence="2" id="KW-1185">Reference proteome</keyword>
<protein>
    <recommendedName>
        <fullName evidence="3">Phospholipase D-like domain-containing protein</fullName>
    </recommendedName>
</protein>
<name>A0ABV2V0S4_9ACTN</name>
<organism evidence="1 2">
    <name type="scientific">Streptomyces ossamyceticus</name>
    <dbReference type="NCBI Taxonomy" id="249581"/>
    <lineage>
        <taxon>Bacteria</taxon>
        <taxon>Bacillati</taxon>
        <taxon>Actinomycetota</taxon>
        <taxon>Actinomycetes</taxon>
        <taxon>Kitasatosporales</taxon>
        <taxon>Streptomycetaceae</taxon>
        <taxon>Streptomyces</taxon>
    </lineage>
</organism>
<dbReference type="RefSeq" id="WP_355398693.1">
    <property type="nucleotide sequence ID" value="NZ_JBEXPZ010000030.1"/>
</dbReference>
<evidence type="ECO:0000313" key="1">
    <source>
        <dbReference type="EMBL" id="MET9847422.1"/>
    </source>
</evidence>
<accession>A0ABV2V0S4</accession>
<evidence type="ECO:0008006" key="3">
    <source>
        <dbReference type="Google" id="ProtNLM"/>
    </source>
</evidence>
<comment type="caution">
    <text evidence="1">The sequence shown here is derived from an EMBL/GenBank/DDBJ whole genome shotgun (WGS) entry which is preliminary data.</text>
</comment>
<sequence length="45" mass="4984">MGSANPTESGVRRNLEAGVLVTGGTAPHRAAEHIRELQRRELWCR</sequence>
<reference evidence="1 2" key="1">
    <citation type="submission" date="2024-06" db="EMBL/GenBank/DDBJ databases">
        <title>The Natural Products Discovery Center: Release of the First 8490 Sequenced Strains for Exploring Actinobacteria Biosynthetic Diversity.</title>
        <authorList>
            <person name="Kalkreuter E."/>
            <person name="Kautsar S.A."/>
            <person name="Yang D."/>
            <person name="Bader C.D."/>
            <person name="Teijaro C.N."/>
            <person name="Fluegel L."/>
            <person name="Davis C.M."/>
            <person name="Simpson J.R."/>
            <person name="Lauterbach L."/>
            <person name="Steele A.D."/>
            <person name="Gui C."/>
            <person name="Meng S."/>
            <person name="Li G."/>
            <person name="Viehrig K."/>
            <person name="Ye F."/>
            <person name="Su P."/>
            <person name="Kiefer A.F."/>
            <person name="Nichols A."/>
            <person name="Cepeda A.J."/>
            <person name="Yan W."/>
            <person name="Fan B."/>
            <person name="Jiang Y."/>
            <person name="Adhikari A."/>
            <person name="Zheng C.-J."/>
            <person name="Schuster L."/>
            <person name="Cowan T.M."/>
            <person name="Smanski M.J."/>
            <person name="Chevrette M.G."/>
            <person name="De Carvalho L.P.S."/>
            <person name="Shen B."/>
        </authorList>
    </citation>
    <scope>NUCLEOTIDE SEQUENCE [LARGE SCALE GENOMIC DNA]</scope>
    <source>
        <strain evidence="1 2">NPDC006434</strain>
    </source>
</reference>
<dbReference type="EMBL" id="JBEXPZ010000030">
    <property type="protein sequence ID" value="MET9847422.1"/>
    <property type="molecule type" value="Genomic_DNA"/>
</dbReference>
<dbReference type="Proteomes" id="UP001550210">
    <property type="component" value="Unassembled WGS sequence"/>
</dbReference>
<evidence type="ECO:0000313" key="2">
    <source>
        <dbReference type="Proteomes" id="UP001550210"/>
    </source>
</evidence>
<proteinExistence type="predicted"/>